<evidence type="ECO:0000313" key="2">
    <source>
        <dbReference type="Proteomes" id="UP000199226"/>
    </source>
</evidence>
<dbReference type="Proteomes" id="UP000199226">
    <property type="component" value="Unassembled WGS sequence"/>
</dbReference>
<keyword evidence="2" id="KW-1185">Reference proteome</keyword>
<dbReference type="STRING" id="990371.SAMN05421813_10674"/>
<evidence type="ECO:0000313" key="1">
    <source>
        <dbReference type="EMBL" id="SDM11317.1"/>
    </source>
</evidence>
<dbReference type="EMBL" id="FNHH01000006">
    <property type="protein sequence ID" value="SDM11317.1"/>
    <property type="molecule type" value="Genomic_DNA"/>
</dbReference>
<gene>
    <name evidence="1" type="ORF">SAMN05421813_10674</name>
</gene>
<sequence>MTLSYTQHTLEKLESLLKSLGFKLRYERGNFKTGSCVLENNRVIIVNKYSNLESKINALADLLQRSETDDTLLEDKQKAFLYELKQLKLEL</sequence>
<protein>
    <submittedName>
        <fullName evidence="1">Uncharacterized protein</fullName>
    </submittedName>
</protein>
<dbReference type="AlphaFoldDB" id="A0A1G9QLC9"/>
<dbReference type="RefSeq" id="WP_090701948.1">
    <property type="nucleotide sequence ID" value="NZ_FNHH01000006.1"/>
</dbReference>
<proteinExistence type="predicted"/>
<name>A0A1G9QLC9_9SPHI</name>
<organism evidence="1 2">
    <name type="scientific">Daejeonella rubra</name>
    <dbReference type="NCBI Taxonomy" id="990371"/>
    <lineage>
        <taxon>Bacteria</taxon>
        <taxon>Pseudomonadati</taxon>
        <taxon>Bacteroidota</taxon>
        <taxon>Sphingobacteriia</taxon>
        <taxon>Sphingobacteriales</taxon>
        <taxon>Sphingobacteriaceae</taxon>
        <taxon>Daejeonella</taxon>
    </lineage>
</organism>
<reference evidence="2" key="1">
    <citation type="submission" date="2016-10" db="EMBL/GenBank/DDBJ databases">
        <authorList>
            <person name="Varghese N."/>
            <person name="Submissions S."/>
        </authorList>
    </citation>
    <scope>NUCLEOTIDE SEQUENCE [LARGE SCALE GENOMIC DNA]</scope>
    <source>
        <strain evidence="2">DSM 24536</strain>
    </source>
</reference>
<accession>A0A1G9QLC9</accession>
<dbReference type="OrthoDB" id="1524666at2"/>